<evidence type="ECO:0000313" key="1">
    <source>
        <dbReference type="EMBL" id="KAH3860878.1"/>
    </source>
</evidence>
<comment type="caution">
    <text evidence="1">The sequence shown here is derived from an EMBL/GenBank/DDBJ whole genome shotgun (WGS) entry which is preliminary data.</text>
</comment>
<dbReference type="Proteomes" id="UP000828390">
    <property type="component" value="Unassembled WGS sequence"/>
</dbReference>
<name>A0A9D4RB20_DREPO</name>
<dbReference type="AlphaFoldDB" id="A0A9D4RB20"/>
<dbReference type="EMBL" id="JAIWYP010000002">
    <property type="protein sequence ID" value="KAH3860878.1"/>
    <property type="molecule type" value="Genomic_DNA"/>
</dbReference>
<reference evidence="1" key="2">
    <citation type="submission" date="2020-11" db="EMBL/GenBank/DDBJ databases">
        <authorList>
            <person name="McCartney M.A."/>
            <person name="Auch B."/>
            <person name="Kono T."/>
            <person name="Mallez S."/>
            <person name="Becker A."/>
            <person name="Gohl D.M."/>
            <person name="Silverstein K.A.T."/>
            <person name="Koren S."/>
            <person name="Bechman K.B."/>
            <person name="Herman A."/>
            <person name="Abrahante J.E."/>
            <person name="Garbe J."/>
        </authorList>
    </citation>
    <scope>NUCLEOTIDE SEQUENCE</scope>
    <source>
        <strain evidence="1">Duluth1</strain>
        <tissue evidence="1">Whole animal</tissue>
    </source>
</reference>
<proteinExistence type="predicted"/>
<accession>A0A9D4RB20</accession>
<evidence type="ECO:0000313" key="2">
    <source>
        <dbReference type="Proteomes" id="UP000828390"/>
    </source>
</evidence>
<gene>
    <name evidence="1" type="ORF">DPMN_023801</name>
</gene>
<reference evidence="1" key="1">
    <citation type="journal article" date="2019" name="bioRxiv">
        <title>The Genome of the Zebra Mussel, Dreissena polymorpha: A Resource for Invasive Species Research.</title>
        <authorList>
            <person name="McCartney M.A."/>
            <person name="Auch B."/>
            <person name="Kono T."/>
            <person name="Mallez S."/>
            <person name="Zhang Y."/>
            <person name="Obille A."/>
            <person name="Becker A."/>
            <person name="Abrahante J.E."/>
            <person name="Garbe J."/>
            <person name="Badalamenti J.P."/>
            <person name="Herman A."/>
            <person name="Mangelson H."/>
            <person name="Liachko I."/>
            <person name="Sullivan S."/>
            <person name="Sone E.D."/>
            <person name="Koren S."/>
            <person name="Silverstein K.A.T."/>
            <person name="Beckman K.B."/>
            <person name="Gohl D.M."/>
        </authorList>
    </citation>
    <scope>NUCLEOTIDE SEQUENCE</scope>
    <source>
        <strain evidence="1">Duluth1</strain>
        <tissue evidence="1">Whole animal</tissue>
    </source>
</reference>
<organism evidence="1 2">
    <name type="scientific">Dreissena polymorpha</name>
    <name type="common">Zebra mussel</name>
    <name type="synonym">Mytilus polymorpha</name>
    <dbReference type="NCBI Taxonomy" id="45954"/>
    <lineage>
        <taxon>Eukaryota</taxon>
        <taxon>Metazoa</taxon>
        <taxon>Spiralia</taxon>
        <taxon>Lophotrochozoa</taxon>
        <taxon>Mollusca</taxon>
        <taxon>Bivalvia</taxon>
        <taxon>Autobranchia</taxon>
        <taxon>Heteroconchia</taxon>
        <taxon>Euheterodonta</taxon>
        <taxon>Imparidentia</taxon>
        <taxon>Neoheterodontei</taxon>
        <taxon>Myida</taxon>
        <taxon>Dreissenoidea</taxon>
        <taxon>Dreissenidae</taxon>
        <taxon>Dreissena</taxon>
    </lineage>
</organism>
<keyword evidence="2" id="KW-1185">Reference proteome</keyword>
<sequence>MRRTSGRLPAVLPQRLPTFLRTNSFLMEALCPTTLPWTFSQKFRNITLDQIKR</sequence>
<protein>
    <submittedName>
        <fullName evidence="1">Uncharacterized protein</fullName>
    </submittedName>
</protein>